<dbReference type="AlphaFoldDB" id="A0A5E5C1M1"/>
<proteinExistence type="predicted"/>
<name>A0A5E5C1M1_9BURK</name>
<dbReference type="Proteomes" id="UP000382040">
    <property type="component" value="Unassembled WGS sequence"/>
</dbReference>
<organism evidence="2 3">
    <name type="scientific">Pandoraea bronchicola</name>
    <dbReference type="NCBI Taxonomy" id="2508287"/>
    <lineage>
        <taxon>Bacteria</taxon>
        <taxon>Pseudomonadati</taxon>
        <taxon>Pseudomonadota</taxon>
        <taxon>Betaproteobacteria</taxon>
        <taxon>Burkholderiales</taxon>
        <taxon>Burkholderiaceae</taxon>
        <taxon>Pandoraea</taxon>
    </lineage>
</organism>
<evidence type="ECO:0000256" key="1">
    <source>
        <dbReference type="SAM" id="Phobius"/>
    </source>
</evidence>
<keyword evidence="1" id="KW-1133">Transmembrane helix</keyword>
<keyword evidence="1" id="KW-0472">Membrane</keyword>
<gene>
    <name evidence="2" type="ORF">PBR20603_04515</name>
</gene>
<feature type="transmembrane region" description="Helical" evidence="1">
    <location>
        <begin position="6"/>
        <end position="25"/>
    </location>
</feature>
<sequence>MLMPAYLVPIPIFAFVGFLWMWRLAKTLSANKGRTTETALGYETLTALPSLSGYLFSIPAIATGAPAWPVVS</sequence>
<accession>A0A5E5C1M1</accession>
<keyword evidence="1" id="KW-0812">Transmembrane</keyword>
<evidence type="ECO:0000313" key="2">
    <source>
        <dbReference type="EMBL" id="VVE90530.1"/>
    </source>
</evidence>
<evidence type="ECO:0000313" key="3">
    <source>
        <dbReference type="Proteomes" id="UP000382040"/>
    </source>
</evidence>
<dbReference type="EMBL" id="CABPST010000016">
    <property type="protein sequence ID" value="VVE90530.1"/>
    <property type="molecule type" value="Genomic_DNA"/>
</dbReference>
<protein>
    <submittedName>
        <fullName evidence="2">Uncharacterized protein</fullName>
    </submittedName>
</protein>
<reference evidence="2 3" key="1">
    <citation type="submission" date="2019-08" db="EMBL/GenBank/DDBJ databases">
        <authorList>
            <person name="Peeters C."/>
        </authorList>
    </citation>
    <scope>NUCLEOTIDE SEQUENCE [LARGE SCALE GENOMIC DNA]</scope>
    <source>
        <strain evidence="2 3">LMG 20603</strain>
    </source>
</reference>
<keyword evidence="3" id="KW-1185">Reference proteome</keyword>